<dbReference type="EMBL" id="VSFF01000008">
    <property type="protein sequence ID" value="TYC13190.1"/>
    <property type="molecule type" value="Genomic_DNA"/>
</dbReference>
<accession>A0A5D0U631</accession>
<dbReference type="PANTHER" id="PTHR42870">
    <property type="entry name" value="ACETYL-COA C-ACETYLTRANSFERASE"/>
    <property type="match status" value="1"/>
</dbReference>
<reference evidence="2 3" key="1">
    <citation type="submission" date="2019-08" db="EMBL/GenBank/DDBJ databases">
        <title>Actinomadura sp. nov. CYP1-5 isolated from mountain soil.</title>
        <authorList>
            <person name="Songsumanus A."/>
            <person name="Kuncharoen N."/>
            <person name="Kudo T."/>
            <person name="Yuki M."/>
            <person name="Igarashi Y."/>
            <person name="Tanasupawat S."/>
        </authorList>
    </citation>
    <scope>NUCLEOTIDE SEQUENCE [LARGE SCALE GENOMIC DNA]</scope>
    <source>
        <strain evidence="2 3">GKU157</strain>
    </source>
</reference>
<dbReference type="PANTHER" id="PTHR42870:SF1">
    <property type="entry name" value="NON-SPECIFIC LIPID-TRANSFER PROTEIN-LIKE 2"/>
    <property type="match status" value="1"/>
</dbReference>
<feature type="domain" description="Thiolase C-terminal" evidence="1">
    <location>
        <begin position="263"/>
        <end position="382"/>
    </location>
</feature>
<dbReference type="Pfam" id="PF22691">
    <property type="entry name" value="Thiolase_C_1"/>
    <property type="match status" value="1"/>
</dbReference>
<dbReference type="SUPFAM" id="SSF53901">
    <property type="entry name" value="Thiolase-like"/>
    <property type="match status" value="2"/>
</dbReference>
<dbReference type="InterPro" id="IPR016039">
    <property type="entry name" value="Thiolase-like"/>
</dbReference>
<dbReference type="InterPro" id="IPR002155">
    <property type="entry name" value="Thiolase"/>
</dbReference>
<dbReference type="GO" id="GO:0016747">
    <property type="term" value="F:acyltransferase activity, transferring groups other than amino-acyl groups"/>
    <property type="evidence" value="ECO:0007669"/>
    <property type="project" value="InterPro"/>
</dbReference>
<dbReference type="OrthoDB" id="3208853at2"/>
<dbReference type="Gene3D" id="3.40.47.10">
    <property type="match status" value="1"/>
</dbReference>
<evidence type="ECO:0000313" key="2">
    <source>
        <dbReference type="EMBL" id="TYC13190.1"/>
    </source>
</evidence>
<dbReference type="CDD" id="cd00829">
    <property type="entry name" value="SCP-x_thiolase"/>
    <property type="match status" value="1"/>
</dbReference>
<comment type="caution">
    <text evidence="2">The sequence shown here is derived from an EMBL/GenBank/DDBJ whole genome shotgun (WGS) entry which is preliminary data.</text>
</comment>
<dbReference type="Proteomes" id="UP000322634">
    <property type="component" value="Unassembled WGS sequence"/>
</dbReference>
<protein>
    <submittedName>
        <fullName evidence="2">Thiolase family protein</fullName>
    </submittedName>
</protein>
<evidence type="ECO:0000259" key="1">
    <source>
        <dbReference type="Pfam" id="PF22691"/>
    </source>
</evidence>
<organism evidence="2 3">
    <name type="scientific">Actinomadura syzygii</name>
    <dbReference type="NCBI Taxonomy" id="1427538"/>
    <lineage>
        <taxon>Bacteria</taxon>
        <taxon>Bacillati</taxon>
        <taxon>Actinomycetota</taxon>
        <taxon>Actinomycetes</taxon>
        <taxon>Streptosporangiales</taxon>
        <taxon>Thermomonosporaceae</taxon>
        <taxon>Actinomadura</taxon>
    </lineage>
</organism>
<dbReference type="RefSeq" id="WP_148351884.1">
    <property type="nucleotide sequence ID" value="NZ_JBHSBF010000034.1"/>
</dbReference>
<gene>
    <name evidence="2" type="ORF">FXF65_22060</name>
</gene>
<keyword evidence="3" id="KW-1185">Reference proteome</keyword>
<name>A0A5D0U631_9ACTN</name>
<dbReference type="PIRSF" id="PIRSF000429">
    <property type="entry name" value="Ac-CoA_Ac_transf"/>
    <property type="match status" value="1"/>
</dbReference>
<evidence type="ECO:0000313" key="3">
    <source>
        <dbReference type="Proteomes" id="UP000322634"/>
    </source>
</evidence>
<dbReference type="InterPro" id="IPR055140">
    <property type="entry name" value="Thiolase_C_2"/>
</dbReference>
<dbReference type="AlphaFoldDB" id="A0A5D0U631"/>
<proteinExistence type="predicted"/>
<sequence>MNPSRRAAIVGVGLTPQGKLPGSTNLSLETDAFKTALADSGLAKDDIDGLLSEPGTTDMHWALDYLRLGRALGINPKYTGSFAMGGATAGNLVQLAAMAVTSGMAEYVACCFGDAAKTGKRRPLQAAGGYLGVETANNGVWGAFGAATWSAITASRHMALYGTTDDQLGEVAVSARAFAAMNPAAMMRNPITLEDHHASKMIVEPFRLLDCCLVSDGGACVIVTTAERARDLRQPVITIAGMGQGFITQDHECEEWWYGPHQKAAMDRAYAMAGLGPQDVDVAELYDNFTISTILWLEHAGFCKVGEGGPFVQGGRIGPGGELPVNTHGGHLSAGHPQGWWTLIEAVEQLRGASGDRQAPDAEVALVGGRGLVLNTASALLLTGGGR</sequence>